<keyword evidence="4 5" id="KW-0472">Membrane</keyword>
<dbReference type="GO" id="GO:0005886">
    <property type="term" value="C:plasma membrane"/>
    <property type="evidence" value="ECO:0007669"/>
    <property type="project" value="TreeGrafter"/>
</dbReference>
<keyword evidence="3 5" id="KW-1133">Transmembrane helix</keyword>
<evidence type="ECO:0000256" key="2">
    <source>
        <dbReference type="ARBA" id="ARBA00022692"/>
    </source>
</evidence>
<feature type="transmembrane region" description="Helical" evidence="5">
    <location>
        <begin position="46"/>
        <end position="68"/>
    </location>
</feature>
<dbReference type="InterPro" id="IPR050579">
    <property type="entry name" value="PMP-22/EMP/MP20-like"/>
</dbReference>
<name>A0A7M5WQC3_9CNID</name>
<organism evidence="6 7">
    <name type="scientific">Clytia hemisphaerica</name>
    <dbReference type="NCBI Taxonomy" id="252671"/>
    <lineage>
        <taxon>Eukaryota</taxon>
        <taxon>Metazoa</taxon>
        <taxon>Cnidaria</taxon>
        <taxon>Hydrozoa</taxon>
        <taxon>Hydroidolina</taxon>
        <taxon>Leptothecata</taxon>
        <taxon>Obeliida</taxon>
        <taxon>Clytiidae</taxon>
        <taxon>Clytia</taxon>
    </lineage>
</organism>
<proteinExistence type="predicted"/>
<feature type="transmembrane region" description="Helical" evidence="5">
    <location>
        <begin position="114"/>
        <end position="137"/>
    </location>
</feature>
<keyword evidence="2 5" id="KW-0812">Transmembrane</keyword>
<accession>A0A7M5WQC3</accession>
<dbReference type="Gene3D" id="1.20.140.150">
    <property type="match status" value="1"/>
</dbReference>
<evidence type="ECO:0000256" key="5">
    <source>
        <dbReference type="SAM" id="Phobius"/>
    </source>
</evidence>
<comment type="subcellular location">
    <subcellularLocation>
        <location evidence="1">Membrane</location>
        <topology evidence="1">Multi-pass membrane protein</topology>
    </subcellularLocation>
</comment>
<dbReference type="AlphaFoldDB" id="A0A7M5WQC3"/>
<sequence length="152" mass="18076">MIEHSTTQHQGLWFYCNDEEVGCLHFDQDPTIIINGGVPDWHYAVFGLYVCGVGFQFFAFMIFWFIFCKQKNTKCYRWHNVFSLVGWIALVCGMSLYTYMFLQRMEINGYKWGYSFGFGWLSALLHFLSLILSFMLIMMDHRRNDPYSQSFN</sequence>
<dbReference type="InterPro" id="IPR004031">
    <property type="entry name" value="PMP22/EMP/MP20/Claudin"/>
</dbReference>
<reference evidence="6" key="1">
    <citation type="submission" date="2021-01" db="UniProtKB">
        <authorList>
            <consortium name="EnsemblMetazoa"/>
        </authorList>
    </citation>
    <scope>IDENTIFICATION</scope>
</reference>
<evidence type="ECO:0000313" key="7">
    <source>
        <dbReference type="Proteomes" id="UP000594262"/>
    </source>
</evidence>
<feature type="transmembrane region" description="Helical" evidence="5">
    <location>
        <begin position="80"/>
        <end position="102"/>
    </location>
</feature>
<dbReference type="EnsemblMetazoa" id="CLYHEMT001363.1">
    <property type="protein sequence ID" value="CLYHEMP001363.1"/>
    <property type="gene ID" value="CLYHEMG001363"/>
</dbReference>
<evidence type="ECO:0000256" key="3">
    <source>
        <dbReference type="ARBA" id="ARBA00022989"/>
    </source>
</evidence>
<dbReference type="OrthoDB" id="9939098at2759"/>
<dbReference type="PANTHER" id="PTHR10671:SF96">
    <property type="entry name" value="CLC-LIKE PROTEIN 5"/>
    <property type="match status" value="1"/>
</dbReference>
<dbReference type="Proteomes" id="UP000594262">
    <property type="component" value="Unplaced"/>
</dbReference>
<dbReference type="Pfam" id="PF00822">
    <property type="entry name" value="PMP22_Claudin"/>
    <property type="match status" value="1"/>
</dbReference>
<keyword evidence="7" id="KW-1185">Reference proteome</keyword>
<evidence type="ECO:0000256" key="1">
    <source>
        <dbReference type="ARBA" id="ARBA00004141"/>
    </source>
</evidence>
<protein>
    <submittedName>
        <fullName evidence="6">Uncharacterized protein</fullName>
    </submittedName>
</protein>
<evidence type="ECO:0000313" key="6">
    <source>
        <dbReference type="EnsemblMetazoa" id="CLYHEMP001363.1"/>
    </source>
</evidence>
<evidence type="ECO:0000256" key="4">
    <source>
        <dbReference type="ARBA" id="ARBA00023136"/>
    </source>
</evidence>
<dbReference type="PANTHER" id="PTHR10671">
    <property type="entry name" value="EPITHELIAL MEMBRANE PROTEIN-RELATED"/>
    <property type="match status" value="1"/>
</dbReference>